<dbReference type="EMBL" id="MN739916">
    <property type="protein sequence ID" value="QHT77172.1"/>
    <property type="molecule type" value="Genomic_DNA"/>
</dbReference>
<evidence type="ECO:0000256" key="1">
    <source>
        <dbReference type="SAM" id="Phobius"/>
    </source>
</evidence>
<feature type="transmembrane region" description="Helical" evidence="1">
    <location>
        <begin position="7"/>
        <end position="25"/>
    </location>
</feature>
<keyword evidence="1" id="KW-0472">Membrane</keyword>
<proteinExistence type="predicted"/>
<dbReference type="AlphaFoldDB" id="A0A6C0H994"/>
<organism evidence="2">
    <name type="scientific">viral metagenome</name>
    <dbReference type="NCBI Taxonomy" id="1070528"/>
    <lineage>
        <taxon>unclassified sequences</taxon>
        <taxon>metagenomes</taxon>
        <taxon>organismal metagenomes</taxon>
    </lineage>
</organism>
<protein>
    <submittedName>
        <fullName evidence="2">Uncharacterized protein</fullName>
    </submittedName>
</protein>
<feature type="transmembrane region" description="Helical" evidence="1">
    <location>
        <begin position="85"/>
        <end position="101"/>
    </location>
</feature>
<feature type="transmembrane region" description="Helical" evidence="1">
    <location>
        <begin position="54"/>
        <end position="73"/>
    </location>
</feature>
<keyword evidence="1" id="KW-1133">Transmembrane helix</keyword>
<evidence type="ECO:0000313" key="2">
    <source>
        <dbReference type="EMBL" id="QHT77172.1"/>
    </source>
</evidence>
<reference evidence="2" key="1">
    <citation type="journal article" date="2020" name="Nature">
        <title>Giant virus diversity and host interactions through global metagenomics.</title>
        <authorList>
            <person name="Schulz F."/>
            <person name="Roux S."/>
            <person name="Paez-Espino D."/>
            <person name="Jungbluth S."/>
            <person name="Walsh D.A."/>
            <person name="Denef V.J."/>
            <person name="McMahon K.D."/>
            <person name="Konstantinidis K.T."/>
            <person name="Eloe-Fadrosh E.A."/>
            <person name="Kyrpides N.C."/>
            <person name="Woyke T."/>
        </authorList>
    </citation>
    <scope>NUCLEOTIDE SEQUENCE</scope>
    <source>
        <strain evidence="2">GVMAG-M-3300023179-86</strain>
    </source>
</reference>
<name>A0A6C0H994_9ZZZZ</name>
<keyword evidence="1" id="KW-0812">Transmembrane</keyword>
<accession>A0A6C0H994</accession>
<sequence length="137" mass="16587">MQSRFDFVFSYWVFVWFLLYHFKIVSYNPKFALVVALFANIIKLFTMIYYKNSFIYIVLFILIQLCIKIYPLWTLRNMPLGIPEIISTMIVFIIFNFWLWLNNESIFQLTKKGHDAVKENKINTPLIYSIDKYVTRL</sequence>
<feature type="transmembrane region" description="Helical" evidence="1">
    <location>
        <begin position="31"/>
        <end position="49"/>
    </location>
</feature>